<dbReference type="SUPFAM" id="SSF52540">
    <property type="entry name" value="P-loop containing nucleoside triphosphate hydrolases"/>
    <property type="match status" value="1"/>
</dbReference>
<dbReference type="InterPro" id="IPR027417">
    <property type="entry name" value="P-loop_NTPase"/>
</dbReference>
<organism evidence="4 5">
    <name type="scientific">Archangium minus</name>
    <dbReference type="NCBI Taxonomy" id="83450"/>
    <lineage>
        <taxon>Bacteria</taxon>
        <taxon>Pseudomonadati</taxon>
        <taxon>Myxococcota</taxon>
        <taxon>Myxococcia</taxon>
        <taxon>Myxococcales</taxon>
        <taxon>Cystobacterineae</taxon>
        <taxon>Archangiaceae</taxon>
        <taxon>Archangium</taxon>
    </lineage>
</organism>
<reference evidence="4 5" key="1">
    <citation type="submission" date="2019-08" db="EMBL/GenBank/DDBJ databases">
        <title>Archangium and Cystobacter genomes.</title>
        <authorList>
            <person name="Chen I.-C.K."/>
            <person name="Wielgoss S."/>
        </authorList>
    </citation>
    <scope>NUCLEOTIDE SEQUENCE [LARGE SCALE GENOMIC DNA]</scope>
    <source>
        <strain evidence="4 5">Cbm 6</strain>
    </source>
</reference>
<accession>A0ABY9X3Y8</accession>
<evidence type="ECO:0000256" key="2">
    <source>
        <dbReference type="SAM" id="MobiDB-lite"/>
    </source>
</evidence>
<sequence>MNIRGFHPWRGAGLPLGRHQTPGAGWSDERKGEVCSGKTTLLNIVSSLIPGEERILTIEDSAEFHLNQSHLAPFDSRPPDRFVEAGVNMARPAHRRGAQLLGSRQRPSSTAPLQPAVPRRASIPSVRQIGQSS</sequence>
<name>A0ABY9X3Y8_9BACT</name>
<evidence type="ECO:0000313" key="5">
    <source>
        <dbReference type="Proteomes" id="UP001611383"/>
    </source>
</evidence>
<gene>
    <name evidence="4" type="ORF">F0U60_42790</name>
</gene>
<dbReference type="InterPro" id="IPR001482">
    <property type="entry name" value="T2SS/T4SS_dom"/>
</dbReference>
<feature type="region of interest" description="Disordered" evidence="2">
    <location>
        <begin position="93"/>
        <end position="133"/>
    </location>
</feature>
<comment type="similarity">
    <text evidence="1">Belongs to the GSP E family.</text>
</comment>
<keyword evidence="5" id="KW-1185">Reference proteome</keyword>
<evidence type="ECO:0000259" key="3">
    <source>
        <dbReference type="Pfam" id="PF00437"/>
    </source>
</evidence>
<evidence type="ECO:0000256" key="1">
    <source>
        <dbReference type="ARBA" id="ARBA00006611"/>
    </source>
</evidence>
<evidence type="ECO:0000313" key="4">
    <source>
        <dbReference type="EMBL" id="WNG50108.1"/>
    </source>
</evidence>
<proteinExistence type="inferred from homology"/>
<dbReference type="Gene3D" id="3.40.50.300">
    <property type="entry name" value="P-loop containing nucleotide triphosphate hydrolases"/>
    <property type="match status" value="1"/>
</dbReference>
<dbReference type="EMBL" id="CP043494">
    <property type="protein sequence ID" value="WNG50108.1"/>
    <property type="molecule type" value="Genomic_DNA"/>
</dbReference>
<feature type="domain" description="Bacterial type II secretion system protein E" evidence="3">
    <location>
        <begin position="34"/>
        <end position="71"/>
    </location>
</feature>
<feature type="region of interest" description="Disordered" evidence="2">
    <location>
        <begin position="11"/>
        <end position="32"/>
    </location>
</feature>
<protein>
    <recommendedName>
        <fullName evidence="3">Bacterial type II secretion system protein E domain-containing protein</fullName>
    </recommendedName>
</protein>
<dbReference type="RefSeq" id="WP_395808801.1">
    <property type="nucleotide sequence ID" value="NZ_CP043494.1"/>
</dbReference>
<dbReference type="Pfam" id="PF00437">
    <property type="entry name" value="T2SSE"/>
    <property type="match status" value="1"/>
</dbReference>
<dbReference type="Proteomes" id="UP001611383">
    <property type="component" value="Chromosome"/>
</dbReference>